<organism evidence="1 2">
    <name type="scientific">Nitrosopumilus adriaticus</name>
    <dbReference type="NCBI Taxonomy" id="1580092"/>
    <lineage>
        <taxon>Archaea</taxon>
        <taxon>Nitrososphaerota</taxon>
        <taxon>Nitrososphaeria</taxon>
        <taxon>Nitrosopumilales</taxon>
        <taxon>Nitrosopumilaceae</taxon>
        <taxon>Nitrosopumilus</taxon>
    </lineage>
</organism>
<dbReference type="GeneID" id="59166985"/>
<dbReference type="EMBL" id="CP011070">
    <property type="protein sequence ID" value="AJW69866.1"/>
    <property type="molecule type" value="Genomic_DNA"/>
</dbReference>
<dbReference type="KEGG" id="nin:NADRNF5_0167"/>
<protein>
    <recommendedName>
        <fullName evidence="3">CopG family transcriptional regulator</fullName>
    </recommendedName>
</protein>
<dbReference type="AlphaFoldDB" id="A0A0D5BZJ9"/>
<reference evidence="1 2" key="2">
    <citation type="journal article" date="2016" name="ISME J.">
        <title>Physiological and genomic characterization of two novel marine thaumarchaeal strains indicates niche differentiation.</title>
        <authorList>
            <person name="Bayer B."/>
            <person name="Vojvoda J."/>
            <person name="Offre P."/>
            <person name="Alves R.J."/>
            <person name="Elisabeth N.H."/>
            <person name="Garcia J.A."/>
            <person name="Volland J.M."/>
            <person name="Srivastava A."/>
            <person name="Schleper C."/>
            <person name="Herndl G.J."/>
        </authorList>
    </citation>
    <scope>NUCLEOTIDE SEQUENCE [LARGE SCALE GENOMIC DNA]</scope>
    <source>
        <strain evidence="1 2">NF5</strain>
    </source>
</reference>
<gene>
    <name evidence="1" type="ORF">NADRNF5_0167</name>
</gene>
<reference evidence="2" key="1">
    <citation type="submission" date="2015-03" db="EMBL/GenBank/DDBJ databases">
        <title>Characterization of two novel Thaumarchaeota isolated from the Northern Adriatic Sea.</title>
        <authorList>
            <person name="Bayer B."/>
            <person name="Vojvoda J."/>
            <person name="Offre P."/>
            <person name="Srivastava A."/>
            <person name="Elisabeth N."/>
            <person name="Garcia J.A.L."/>
            <person name="Schleper C."/>
            <person name="Herndl G.J."/>
        </authorList>
    </citation>
    <scope>NUCLEOTIDE SEQUENCE [LARGE SCALE GENOMIC DNA]</scope>
    <source>
        <strain evidence="2">NF5</strain>
    </source>
</reference>
<proteinExistence type="predicted"/>
<keyword evidence="2" id="KW-1185">Reference proteome</keyword>
<dbReference type="RefSeq" id="WP_192828335.1">
    <property type="nucleotide sequence ID" value="NZ_CP011070.1"/>
</dbReference>
<dbReference type="HOGENOM" id="CLU_215160_0_0_2"/>
<name>A0A0D5BZJ9_9ARCH</name>
<dbReference type="STRING" id="1580092.NADRNF5_0167"/>
<sequence length="48" mass="5401">MGKRVTVVLEDDILKKLRIIQAKQIKDSSASVSFSKVINETLKKSLKN</sequence>
<evidence type="ECO:0008006" key="3">
    <source>
        <dbReference type="Google" id="ProtNLM"/>
    </source>
</evidence>
<dbReference type="Proteomes" id="UP000032408">
    <property type="component" value="Chromosome"/>
</dbReference>
<accession>A0A0D5BZJ9</accession>
<evidence type="ECO:0000313" key="2">
    <source>
        <dbReference type="Proteomes" id="UP000032408"/>
    </source>
</evidence>
<evidence type="ECO:0000313" key="1">
    <source>
        <dbReference type="EMBL" id="AJW69866.1"/>
    </source>
</evidence>
<dbReference type="OrthoDB" id="2223at2157"/>